<keyword evidence="1" id="KW-0812">Transmembrane</keyword>
<keyword evidence="1" id="KW-1133">Transmembrane helix</keyword>
<sequence length="47" mass="5438">MIGYSTRLAFRRNSFKFAKGEDLLEKSVPISAFAMFTVGYLSFYLYT</sequence>
<accession>A0A5N5TLD8</accession>
<feature type="transmembrane region" description="Helical" evidence="1">
    <location>
        <begin position="28"/>
        <end position="46"/>
    </location>
</feature>
<reference evidence="2 3" key="1">
    <citation type="journal article" date="2019" name="PLoS Biol.">
        <title>Sex chromosomes control vertical transmission of feminizing Wolbachia symbionts in an isopod.</title>
        <authorList>
            <person name="Becking T."/>
            <person name="Chebbi M.A."/>
            <person name="Giraud I."/>
            <person name="Moumen B."/>
            <person name="Laverre T."/>
            <person name="Caubet Y."/>
            <person name="Peccoud J."/>
            <person name="Gilbert C."/>
            <person name="Cordaux R."/>
        </authorList>
    </citation>
    <scope>NUCLEOTIDE SEQUENCE [LARGE SCALE GENOMIC DNA]</scope>
    <source>
        <strain evidence="2">ANa2</strain>
        <tissue evidence="2">Whole body excluding digestive tract and cuticle</tissue>
    </source>
</reference>
<gene>
    <name evidence="2" type="ORF">Anas_11177</name>
</gene>
<dbReference type="Proteomes" id="UP000326759">
    <property type="component" value="Unassembled WGS sequence"/>
</dbReference>
<comment type="caution">
    <text evidence="2">The sequence shown here is derived from an EMBL/GenBank/DDBJ whole genome shotgun (WGS) entry which is preliminary data.</text>
</comment>
<organism evidence="2 3">
    <name type="scientific">Armadillidium nasatum</name>
    <dbReference type="NCBI Taxonomy" id="96803"/>
    <lineage>
        <taxon>Eukaryota</taxon>
        <taxon>Metazoa</taxon>
        <taxon>Ecdysozoa</taxon>
        <taxon>Arthropoda</taxon>
        <taxon>Crustacea</taxon>
        <taxon>Multicrustacea</taxon>
        <taxon>Malacostraca</taxon>
        <taxon>Eumalacostraca</taxon>
        <taxon>Peracarida</taxon>
        <taxon>Isopoda</taxon>
        <taxon>Oniscidea</taxon>
        <taxon>Crinocheta</taxon>
        <taxon>Armadillidiidae</taxon>
        <taxon>Armadillidium</taxon>
    </lineage>
</organism>
<protein>
    <submittedName>
        <fullName evidence="2">Uncharacterized protein</fullName>
    </submittedName>
</protein>
<dbReference type="EMBL" id="SEYY01000558">
    <property type="protein sequence ID" value="KAB7506985.1"/>
    <property type="molecule type" value="Genomic_DNA"/>
</dbReference>
<name>A0A5N5TLD8_9CRUS</name>
<keyword evidence="1" id="KW-0472">Membrane</keyword>
<dbReference type="AlphaFoldDB" id="A0A5N5TLD8"/>
<keyword evidence="3" id="KW-1185">Reference proteome</keyword>
<dbReference type="OrthoDB" id="7610693at2759"/>
<evidence type="ECO:0000256" key="1">
    <source>
        <dbReference type="SAM" id="Phobius"/>
    </source>
</evidence>
<evidence type="ECO:0000313" key="3">
    <source>
        <dbReference type="Proteomes" id="UP000326759"/>
    </source>
</evidence>
<evidence type="ECO:0000313" key="2">
    <source>
        <dbReference type="EMBL" id="KAB7506985.1"/>
    </source>
</evidence>
<proteinExistence type="predicted"/>